<evidence type="ECO:0000313" key="1">
    <source>
        <dbReference type="EMBL" id="ODA28288.1"/>
    </source>
</evidence>
<name>A0A1C3E4W5_9PLAN</name>
<gene>
    <name evidence="1" type="ORF">A6X21_01445</name>
</gene>
<proteinExistence type="predicted"/>
<dbReference type="EMBL" id="LYDR01000154">
    <property type="protein sequence ID" value="ODA28288.1"/>
    <property type="molecule type" value="Genomic_DNA"/>
</dbReference>
<keyword evidence="2" id="KW-1185">Reference proteome</keyword>
<organism evidence="1 2">
    <name type="scientific">Planctopirus hydrillae</name>
    <dbReference type="NCBI Taxonomy" id="1841610"/>
    <lineage>
        <taxon>Bacteria</taxon>
        <taxon>Pseudomonadati</taxon>
        <taxon>Planctomycetota</taxon>
        <taxon>Planctomycetia</taxon>
        <taxon>Planctomycetales</taxon>
        <taxon>Planctomycetaceae</taxon>
        <taxon>Planctopirus</taxon>
    </lineage>
</organism>
<dbReference type="Proteomes" id="UP000094828">
    <property type="component" value="Unassembled WGS sequence"/>
</dbReference>
<comment type="caution">
    <text evidence="1">The sequence shown here is derived from an EMBL/GenBank/DDBJ whole genome shotgun (WGS) entry which is preliminary data.</text>
</comment>
<evidence type="ECO:0000313" key="2">
    <source>
        <dbReference type="Proteomes" id="UP000094828"/>
    </source>
</evidence>
<protein>
    <submittedName>
        <fullName evidence="1">Uncharacterized protein</fullName>
    </submittedName>
</protein>
<reference evidence="1 2" key="1">
    <citation type="submission" date="2016-05" db="EMBL/GenBank/DDBJ databases">
        <title>Genomic and physiological characterization of Planctopirus sp. isolated from fresh water lake.</title>
        <authorList>
            <person name="Subhash Y."/>
            <person name="Ramana C."/>
        </authorList>
    </citation>
    <scope>NUCLEOTIDE SEQUENCE [LARGE SCALE GENOMIC DNA]</scope>
    <source>
        <strain evidence="1 2">JC280</strain>
    </source>
</reference>
<sequence>MRIFRLIPPLQTSKVCQLASVLAGLAWFCVYPPVECQSLMNLPSRPSRAIKAAPSVARQKPLVTGSLPHATVLENLVMALPWQGAYGAEISEAVRSSALPAWFEKQRQKVSARPSGSGKPVWNEPLTGWTWDTLGGSTSHDELSRVVVASPKAKSSPRSITRIGKVNQPAALLASIAATRAFTLPESLVALETLFKFSNEIAPEDFSILFARSFESSAPMIDPRPDVVAAQFEAHLLRCLVYGETMEETADMESAAKDLASDLKSHTDTDGTPHAELLPVLSSWLAVHVRAAAYVNAKASRPGKWSGRVRSLTSSAHLELLAAVLEESARLIRQDGQMAHSIHKFSAIRHVYQVASQFLAFPPRSAAQGLAKQHTTASKGRLAAETRSSSSEFASSQSDWAHTAVLRAGWEATQAACTIAYHKPWPEVDLSTGTTTLIRGSCGIEASTPAGQLELADGWSCVCWNADEDGDYAELQMIGPERLFLERQNYLSRSHGFALFGEILRGKSTGEYELKTSLPISPELTVESDRLTREWQLKKQGKLVGRVFPLALPQQKIYSTPHTVEPHDGNLVFQYTAHGKAVYGVSVVVWDAKLLKRPAIWRKLTVTEDSRIVRDDEGVGYRLQLGNFQLVIYRSLKPTEYPRAVLGHHTGKETLIGSLDTKTGDVTPLLLVE</sequence>
<accession>A0A1C3E4W5</accession>
<dbReference type="AlphaFoldDB" id="A0A1C3E4W5"/>